<dbReference type="EMBL" id="JAOPJF010000036">
    <property type="protein sequence ID" value="KAK1143809.1"/>
    <property type="molecule type" value="Genomic_DNA"/>
</dbReference>
<protein>
    <submittedName>
        <fullName evidence="1">Uncharacterized protein</fullName>
    </submittedName>
</protein>
<evidence type="ECO:0000313" key="2">
    <source>
        <dbReference type="Proteomes" id="UP001177260"/>
    </source>
</evidence>
<proteinExistence type="predicted"/>
<name>A0ACC3B100_9EURO</name>
<reference evidence="1 2" key="1">
    <citation type="journal article" date="2023" name="ACS Omega">
        <title>Identification of the Neoaspergillic Acid Biosynthesis Gene Cluster by Establishing an In Vitro CRISPR-Ribonucleoprotein Genetic System in Aspergillus melleus.</title>
        <authorList>
            <person name="Yuan B."/>
            <person name="Grau M.F."/>
            <person name="Murata R.M."/>
            <person name="Torok T."/>
            <person name="Venkateswaran K."/>
            <person name="Stajich J.E."/>
            <person name="Wang C.C.C."/>
        </authorList>
    </citation>
    <scope>NUCLEOTIDE SEQUENCE [LARGE SCALE GENOMIC DNA]</scope>
    <source>
        <strain evidence="1 2">IMV 1140</strain>
    </source>
</reference>
<sequence length="134" mass="15301">MQRRLFEYAIPEQRSRLLQMWQICPENSTLSIAEAMEGGHTQGLGTPFARTSPNHTPQPPHLYDDEMCDQPQDENNDDAHHYAEPYMVSGYEDLVHKDHELSAHATMSLTVEPTTGAPYKIANDPVYVKKHRLL</sequence>
<gene>
    <name evidence="1" type="ORF">N8T08_006060</name>
</gene>
<evidence type="ECO:0000313" key="1">
    <source>
        <dbReference type="EMBL" id="KAK1143809.1"/>
    </source>
</evidence>
<accession>A0ACC3B100</accession>
<dbReference type="Proteomes" id="UP001177260">
    <property type="component" value="Unassembled WGS sequence"/>
</dbReference>
<keyword evidence="2" id="KW-1185">Reference proteome</keyword>
<organism evidence="1 2">
    <name type="scientific">Aspergillus melleus</name>
    <dbReference type="NCBI Taxonomy" id="138277"/>
    <lineage>
        <taxon>Eukaryota</taxon>
        <taxon>Fungi</taxon>
        <taxon>Dikarya</taxon>
        <taxon>Ascomycota</taxon>
        <taxon>Pezizomycotina</taxon>
        <taxon>Eurotiomycetes</taxon>
        <taxon>Eurotiomycetidae</taxon>
        <taxon>Eurotiales</taxon>
        <taxon>Aspergillaceae</taxon>
        <taxon>Aspergillus</taxon>
        <taxon>Aspergillus subgen. Circumdati</taxon>
    </lineage>
</organism>
<comment type="caution">
    <text evidence="1">The sequence shown here is derived from an EMBL/GenBank/DDBJ whole genome shotgun (WGS) entry which is preliminary data.</text>
</comment>